<dbReference type="GO" id="GO:0051301">
    <property type="term" value="P:cell division"/>
    <property type="evidence" value="ECO:0007669"/>
    <property type="project" value="UniProtKB-KW"/>
</dbReference>
<keyword evidence="4 10" id="KW-0132">Cell division</keyword>
<dbReference type="GO" id="GO:0005737">
    <property type="term" value="C:cytoplasm"/>
    <property type="evidence" value="ECO:0007669"/>
    <property type="project" value="UniProtKB-SubCell"/>
</dbReference>
<evidence type="ECO:0000313" key="13">
    <source>
        <dbReference type="EMBL" id="SIN96473.1"/>
    </source>
</evidence>
<evidence type="ECO:0000256" key="7">
    <source>
        <dbReference type="ARBA" id="ARBA00023125"/>
    </source>
</evidence>
<accession>A0A1N6FMC4</accession>
<dbReference type="NCBIfam" id="NF001399">
    <property type="entry name" value="PRK00283.1"/>
    <property type="match status" value="1"/>
</dbReference>
<dbReference type="InterPro" id="IPR010998">
    <property type="entry name" value="Integrase_recombinase_N"/>
</dbReference>
<name>A0A1N6FMC4_9BACT</name>
<keyword evidence="14" id="KW-1185">Reference proteome</keyword>
<comment type="function">
    <text evidence="10">Site-specific tyrosine recombinase, which acts by catalyzing the cutting and rejoining of the recombining DNA molecules. The XerC-XerD complex is essential to convert dimers of the bacterial chromosome into monomers to permit their segregation at cell division. It also contributes to the segregational stability of plasmids.</text>
</comment>
<feature type="domain" description="Tyr recombinase" evidence="11">
    <location>
        <begin position="111"/>
        <end position="295"/>
    </location>
</feature>
<evidence type="ECO:0000256" key="6">
    <source>
        <dbReference type="ARBA" id="ARBA00022908"/>
    </source>
</evidence>
<dbReference type="Pfam" id="PF00589">
    <property type="entry name" value="Phage_integrase"/>
    <property type="match status" value="1"/>
</dbReference>
<gene>
    <name evidence="10" type="primary">xerC</name>
    <name evidence="13" type="ORF">SAMN05444394_2563</name>
</gene>
<dbReference type="NCBIfam" id="TIGR02225">
    <property type="entry name" value="recomb_XerD"/>
    <property type="match status" value="1"/>
</dbReference>
<dbReference type="GO" id="GO:0009037">
    <property type="term" value="F:tyrosine-based site-specific recombinase activity"/>
    <property type="evidence" value="ECO:0007669"/>
    <property type="project" value="UniProtKB-UniRule"/>
</dbReference>
<evidence type="ECO:0000256" key="10">
    <source>
        <dbReference type="HAMAP-Rule" id="MF_01808"/>
    </source>
</evidence>
<comment type="similarity">
    <text evidence="10">Belongs to the 'phage' integrase family. XerC subfamily.</text>
</comment>
<dbReference type="PANTHER" id="PTHR30349:SF81">
    <property type="entry name" value="TYROSINE RECOMBINASE XERC"/>
    <property type="match status" value="1"/>
</dbReference>
<evidence type="ECO:0000256" key="3">
    <source>
        <dbReference type="ARBA" id="ARBA00022490"/>
    </source>
</evidence>
<dbReference type="InterPro" id="IPR023009">
    <property type="entry name" value="Tyrosine_recombinase_XerC/XerD"/>
</dbReference>
<evidence type="ECO:0000256" key="5">
    <source>
        <dbReference type="ARBA" id="ARBA00022829"/>
    </source>
</evidence>
<evidence type="ECO:0000259" key="11">
    <source>
        <dbReference type="PROSITE" id="PS51898"/>
    </source>
</evidence>
<feature type="active site" evidence="10">
    <location>
        <position position="175"/>
    </location>
</feature>
<dbReference type="Gene3D" id="1.10.443.10">
    <property type="entry name" value="Intergrase catalytic core"/>
    <property type="match status" value="1"/>
</dbReference>
<sequence length="301" mass="34924">MQKTWENHIKQFRHYLKIERSLSENSIEAYSRDVEKLANYSEVNFMELGPLSLELEHLRKFVNEIAKLGISDYTQARIISGIKAFYRFLMYEDKINEDPAQLLEAPKLGRKLPDTLSYEEIVQLLEAIPLGEPEGHRNRAMLEMLYSSGLRVSELIELKKGQVFEDVGFLKVVGKGNKERLVPIGKDALKYLNIYKDEVRVHQAIAKGHEEYVFLNRRGKKLTRVMIFLIIKKTAEQAGIEKNISPHTFRHSFATHLIEGGADLRAVQEMLGHESITTTEIYTHLDRDYLRQVLTDFHPRK</sequence>
<protein>
    <recommendedName>
        <fullName evidence="10">Tyrosine recombinase XerC</fullName>
    </recommendedName>
</protein>
<dbReference type="Gene3D" id="1.10.150.130">
    <property type="match status" value="1"/>
</dbReference>
<dbReference type="InterPro" id="IPR044068">
    <property type="entry name" value="CB"/>
</dbReference>
<organism evidence="13 14">
    <name type="scientific">Algoriphagus halophilus</name>
    <dbReference type="NCBI Taxonomy" id="226505"/>
    <lineage>
        <taxon>Bacteria</taxon>
        <taxon>Pseudomonadati</taxon>
        <taxon>Bacteroidota</taxon>
        <taxon>Cytophagia</taxon>
        <taxon>Cytophagales</taxon>
        <taxon>Cyclobacteriaceae</taxon>
        <taxon>Algoriphagus</taxon>
    </lineage>
</organism>
<dbReference type="InterPro" id="IPR002104">
    <property type="entry name" value="Integrase_catalytic"/>
</dbReference>
<dbReference type="InterPro" id="IPR050090">
    <property type="entry name" value="Tyrosine_recombinase_XerCD"/>
</dbReference>
<dbReference type="SUPFAM" id="SSF56349">
    <property type="entry name" value="DNA breaking-rejoining enzymes"/>
    <property type="match status" value="1"/>
</dbReference>
<dbReference type="InterPro" id="IPR004107">
    <property type="entry name" value="Integrase_SAM-like_N"/>
</dbReference>
<dbReference type="STRING" id="226505.SAMN05444394_2563"/>
<dbReference type="InterPro" id="IPR011010">
    <property type="entry name" value="DNA_brk_join_enz"/>
</dbReference>
<dbReference type="RefSeq" id="WP_074226120.1">
    <property type="nucleotide sequence ID" value="NZ_FSRC01000002.1"/>
</dbReference>
<evidence type="ECO:0000256" key="4">
    <source>
        <dbReference type="ARBA" id="ARBA00022618"/>
    </source>
</evidence>
<feature type="active site" evidence="10">
    <location>
        <position position="247"/>
    </location>
</feature>
<keyword evidence="3 10" id="KW-0963">Cytoplasm</keyword>
<feature type="active site" evidence="10">
    <location>
        <position position="250"/>
    </location>
</feature>
<dbReference type="CDD" id="cd00798">
    <property type="entry name" value="INT_XerDC_C"/>
    <property type="match status" value="1"/>
</dbReference>
<dbReference type="HAMAP" id="MF_01808">
    <property type="entry name" value="Recomb_XerC_XerD"/>
    <property type="match status" value="1"/>
</dbReference>
<feature type="active site" evidence="10">
    <location>
        <position position="151"/>
    </location>
</feature>
<keyword evidence="9 10" id="KW-0131">Cell cycle</keyword>
<comment type="subunit">
    <text evidence="10">Forms a cyclic heterotetrameric complex composed of two molecules of XerC and two molecules of XerD.</text>
</comment>
<evidence type="ECO:0000259" key="12">
    <source>
        <dbReference type="PROSITE" id="PS51900"/>
    </source>
</evidence>
<feature type="active site" evidence="10">
    <location>
        <position position="273"/>
    </location>
</feature>
<evidence type="ECO:0000256" key="1">
    <source>
        <dbReference type="ARBA" id="ARBA00004496"/>
    </source>
</evidence>
<keyword evidence="8 10" id="KW-0233">DNA recombination</keyword>
<evidence type="ECO:0000256" key="8">
    <source>
        <dbReference type="ARBA" id="ARBA00023172"/>
    </source>
</evidence>
<dbReference type="PANTHER" id="PTHR30349">
    <property type="entry name" value="PHAGE INTEGRASE-RELATED"/>
    <property type="match status" value="1"/>
</dbReference>
<proteinExistence type="inferred from homology"/>
<dbReference type="AlphaFoldDB" id="A0A1N6FMC4"/>
<dbReference type="PROSITE" id="PS51898">
    <property type="entry name" value="TYR_RECOMBINASE"/>
    <property type="match status" value="1"/>
</dbReference>
<keyword evidence="6 10" id="KW-0229">DNA integration</keyword>
<dbReference type="Proteomes" id="UP000185221">
    <property type="component" value="Unassembled WGS sequence"/>
</dbReference>
<dbReference type="PROSITE" id="PS51900">
    <property type="entry name" value="CB"/>
    <property type="match status" value="1"/>
</dbReference>
<evidence type="ECO:0000313" key="14">
    <source>
        <dbReference type="Proteomes" id="UP000185221"/>
    </source>
</evidence>
<dbReference type="InterPro" id="IPR011932">
    <property type="entry name" value="Recomb_XerD"/>
</dbReference>
<dbReference type="InterPro" id="IPR013762">
    <property type="entry name" value="Integrase-like_cat_sf"/>
</dbReference>
<dbReference type="GO" id="GO:0003677">
    <property type="term" value="F:DNA binding"/>
    <property type="evidence" value="ECO:0007669"/>
    <property type="project" value="UniProtKB-UniRule"/>
</dbReference>
<keyword evidence="5 10" id="KW-0159">Chromosome partition</keyword>
<dbReference type="OrthoDB" id="9801717at2"/>
<comment type="similarity">
    <text evidence="2">Belongs to the 'phage' integrase family. XerD subfamily.</text>
</comment>
<dbReference type="GO" id="GO:0006313">
    <property type="term" value="P:DNA transposition"/>
    <property type="evidence" value="ECO:0007669"/>
    <property type="project" value="UniProtKB-UniRule"/>
</dbReference>
<dbReference type="Pfam" id="PF02899">
    <property type="entry name" value="Phage_int_SAM_1"/>
    <property type="match status" value="1"/>
</dbReference>
<reference evidence="14" key="1">
    <citation type="submission" date="2016-11" db="EMBL/GenBank/DDBJ databases">
        <authorList>
            <person name="Varghese N."/>
            <person name="Submissions S."/>
        </authorList>
    </citation>
    <scope>NUCLEOTIDE SEQUENCE [LARGE SCALE GENOMIC DNA]</scope>
    <source>
        <strain evidence="14">DSM 15292</strain>
    </source>
</reference>
<feature type="domain" description="Core-binding (CB)" evidence="12">
    <location>
        <begin position="3"/>
        <end position="90"/>
    </location>
</feature>
<feature type="active site" description="O-(3'-phospho-DNA)-tyrosine intermediate" evidence="10">
    <location>
        <position position="282"/>
    </location>
</feature>
<keyword evidence="7 10" id="KW-0238">DNA-binding</keyword>
<comment type="subcellular location">
    <subcellularLocation>
        <location evidence="1 10">Cytoplasm</location>
    </subcellularLocation>
</comment>
<dbReference type="GO" id="GO:0007059">
    <property type="term" value="P:chromosome segregation"/>
    <property type="evidence" value="ECO:0007669"/>
    <property type="project" value="UniProtKB-UniRule"/>
</dbReference>
<evidence type="ECO:0000256" key="9">
    <source>
        <dbReference type="ARBA" id="ARBA00023306"/>
    </source>
</evidence>
<evidence type="ECO:0000256" key="2">
    <source>
        <dbReference type="ARBA" id="ARBA00010450"/>
    </source>
</evidence>
<dbReference type="EMBL" id="FSRC01000002">
    <property type="protein sequence ID" value="SIN96473.1"/>
    <property type="molecule type" value="Genomic_DNA"/>
</dbReference>